<evidence type="ECO:0000313" key="1">
    <source>
        <dbReference type="EMBL" id="CAF4340625.1"/>
    </source>
</evidence>
<dbReference type="AlphaFoldDB" id="A0A820K9Q6"/>
<gene>
    <name evidence="1" type="ORF">JBS370_LOCUS41612</name>
</gene>
<reference evidence="1" key="1">
    <citation type="submission" date="2021-02" db="EMBL/GenBank/DDBJ databases">
        <authorList>
            <person name="Nowell W R."/>
        </authorList>
    </citation>
    <scope>NUCLEOTIDE SEQUENCE</scope>
</reference>
<dbReference type="GO" id="GO:1990112">
    <property type="term" value="C:RQC complex"/>
    <property type="evidence" value="ECO:0007669"/>
    <property type="project" value="TreeGrafter"/>
</dbReference>
<feature type="non-terminal residue" evidence="1">
    <location>
        <position position="65"/>
    </location>
</feature>
<dbReference type="GO" id="GO:0072344">
    <property type="term" value="P:rescue of stalled ribosome"/>
    <property type="evidence" value="ECO:0007669"/>
    <property type="project" value="TreeGrafter"/>
</dbReference>
<dbReference type="PANTHER" id="PTHR15239">
    <property type="entry name" value="NUCLEAR EXPORT MEDIATOR FACTOR NEMF"/>
    <property type="match status" value="1"/>
</dbReference>
<feature type="non-terminal residue" evidence="1">
    <location>
        <position position="1"/>
    </location>
</feature>
<dbReference type="PANTHER" id="PTHR15239:SF6">
    <property type="entry name" value="RIBOSOME QUALITY CONTROL COMPLEX SUBUNIT NEMF"/>
    <property type="match status" value="1"/>
</dbReference>
<comment type="caution">
    <text evidence="1">The sequence shown here is derived from an EMBL/GenBank/DDBJ whole genome shotgun (WGS) entry which is preliminary data.</text>
</comment>
<proteinExistence type="predicted"/>
<organism evidence="1 2">
    <name type="scientific">Rotaria sordida</name>
    <dbReference type="NCBI Taxonomy" id="392033"/>
    <lineage>
        <taxon>Eukaryota</taxon>
        <taxon>Metazoa</taxon>
        <taxon>Spiralia</taxon>
        <taxon>Gnathifera</taxon>
        <taxon>Rotifera</taxon>
        <taxon>Eurotatoria</taxon>
        <taxon>Bdelloidea</taxon>
        <taxon>Philodinida</taxon>
        <taxon>Philodinidae</taxon>
        <taxon>Rotaria</taxon>
    </lineage>
</organism>
<accession>A0A820K9Q6</accession>
<dbReference type="GO" id="GO:0043023">
    <property type="term" value="F:ribosomal large subunit binding"/>
    <property type="evidence" value="ECO:0007669"/>
    <property type="project" value="TreeGrafter"/>
</dbReference>
<dbReference type="Proteomes" id="UP000663836">
    <property type="component" value="Unassembled WGS sequence"/>
</dbReference>
<name>A0A820K9Q6_9BILA</name>
<dbReference type="GO" id="GO:0000049">
    <property type="term" value="F:tRNA binding"/>
    <property type="evidence" value="ECO:0007669"/>
    <property type="project" value="TreeGrafter"/>
</dbReference>
<dbReference type="GO" id="GO:1990116">
    <property type="term" value="P:ribosome-associated ubiquitin-dependent protein catabolic process"/>
    <property type="evidence" value="ECO:0007669"/>
    <property type="project" value="TreeGrafter"/>
</dbReference>
<sequence length="65" mass="6984">ELVEEAKQSGDPTARAIQSIKFDINHLALLLRDPFGDDDDNSGKSSNAPVKIDVDLSLTAFANAK</sequence>
<dbReference type="EMBL" id="CAJOBD010047434">
    <property type="protein sequence ID" value="CAF4340625.1"/>
    <property type="molecule type" value="Genomic_DNA"/>
</dbReference>
<evidence type="ECO:0000313" key="2">
    <source>
        <dbReference type="Proteomes" id="UP000663836"/>
    </source>
</evidence>
<dbReference type="InterPro" id="IPR051608">
    <property type="entry name" value="RQC_Subunit_NEMF"/>
</dbReference>
<protein>
    <submittedName>
        <fullName evidence="1">Uncharacterized protein</fullName>
    </submittedName>
</protein>